<organism evidence="4 5">
    <name type="scientific">Vitis vinifera</name>
    <name type="common">Grape</name>
    <dbReference type="NCBI Taxonomy" id="29760"/>
    <lineage>
        <taxon>Eukaryota</taxon>
        <taxon>Viridiplantae</taxon>
        <taxon>Streptophyta</taxon>
        <taxon>Embryophyta</taxon>
        <taxon>Tracheophyta</taxon>
        <taxon>Spermatophyta</taxon>
        <taxon>Magnoliopsida</taxon>
        <taxon>eudicotyledons</taxon>
        <taxon>Gunneridae</taxon>
        <taxon>Pentapetalae</taxon>
        <taxon>rosids</taxon>
        <taxon>Vitales</taxon>
        <taxon>Vitaceae</taxon>
        <taxon>Viteae</taxon>
        <taxon>Vitis</taxon>
    </lineage>
</organism>
<sequence length="208" mass="23605">MVFASFLILSASGATYMFGLYSRQSNQRWAMIKPPSFDQLLQGLGSQRWSPCRPHQRGHSTMGCAINGCSPQFFRLLHDMACSVWKNTQTPCLAHVPLQYVSVPIQSLSPTPEPWSPALRTSQRAEAWCWDLKGTIQIMKVSLQKEEHNVFYHFLYISLGLAGFLMIIIIVEKQVNFTQIEFRGSGAAVLFLLFLQLAVVIKEEFMLD</sequence>
<keyword evidence="1" id="KW-0472">Membrane</keyword>
<comment type="caution">
    <text evidence="4">The sequence shown here is derived from an EMBL/GenBank/DDBJ whole genome shotgun (WGS) entry which is preliminary data.</text>
</comment>
<dbReference type="InterPro" id="IPR010658">
    <property type="entry name" value="Nodulin-like"/>
</dbReference>
<evidence type="ECO:0000259" key="3">
    <source>
        <dbReference type="Pfam" id="PF06813"/>
    </source>
</evidence>
<evidence type="ECO:0000256" key="2">
    <source>
        <dbReference type="SAM" id="SignalP"/>
    </source>
</evidence>
<dbReference type="AlphaFoldDB" id="A0A438BMW6"/>
<gene>
    <name evidence="4" type="ORF">CK203_108758</name>
</gene>
<keyword evidence="1" id="KW-1133">Transmembrane helix</keyword>
<dbReference type="Pfam" id="PF06813">
    <property type="entry name" value="Nodulin-like"/>
    <property type="match status" value="1"/>
</dbReference>
<evidence type="ECO:0000256" key="1">
    <source>
        <dbReference type="SAM" id="Phobius"/>
    </source>
</evidence>
<dbReference type="Proteomes" id="UP000288805">
    <property type="component" value="Unassembled WGS sequence"/>
</dbReference>
<keyword evidence="1" id="KW-0812">Transmembrane</keyword>
<reference evidence="4 5" key="1">
    <citation type="journal article" date="2018" name="PLoS Genet.">
        <title>Population sequencing reveals clonal diversity and ancestral inbreeding in the grapevine cultivar Chardonnay.</title>
        <authorList>
            <person name="Roach M.J."/>
            <person name="Johnson D.L."/>
            <person name="Bohlmann J."/>
            <person name="van Vuuren H.J."/>
            <person name="Jones S.J."/>
            <person name="Pretorius I.S."/>
            <person name="Schmidt S.A."/>
            <person name="Borneman A.R."/>
        </authorList>
    </citation>
    <scope>NUCLEOTIDE SEQUENCE [LARGE SCALE GENOMIC DNA]</scope>
    <source>
        <strain evidence="5">cv. Chardonnay</strain>
        <tissue evidence="4">Leaf</tissue>
    </source>
</reference>
<feature type="chain" id="PRO_5019418454" description="Nodulin-like domain-containing protein" evidence="2">
    <location>
        <begin position="20"/>
        <end position="208"/>
    </location>
</feature>
<dbReference type="EMBL" id="QGNW01002714">
    <property type="protein sequence ID" value="RVW12269.1"/>
    <property type="molecule type" value="Genomic_DNA"/>
</dbReference>
<evidence type="ECO:0000313" key="5">
    <source>
        <dbReference type="Proteomes" id="UP000288805"/>
    </source>
</evidence>
<evidence type="ECO:0000313" key="4">
    <source>
        <dbReference type="EMBL" id="RVW12269.1"/>
    </source>
</evidence>
<name>A0A438BMW6_VITVI</name>
<feature type="transmembrane region" description="Helical" evidence="1">
    <location>
        <begin position="182"/>
        <end position="201"/>
    </location>
</feature>
<feature type="domain" description="Nodulin-like" evidence="3">
    <location>
        <begin position="139"/>
        <end position="201"/>
    </location>
</feature>
<accession>A0A438BMW6</accession>
<feature type="signal peptide" evidence="2">
    <location>
        <begin position="1"/>
        <end position="19"/>
    </location>
</feature>
<proteinExistence type="predicted"/>
<feature type="transmembrane region" description="Helical" evidence="1">
    <location>
        <begin position="150"/>
        <end position="170"/>
    </location>
</feature>
<keyword evidence="2" id="KW-0732">Signal</keyword>
<protein>
    <recommendedName>
        <fullName evidence="3">Nodulin-like domain-containing protein</fullName>
    </recommendedName>
</protein>